<dbReference type="EMBL" id="PVTH01000003">
    <property type="protein sequence ID" value="PRY53887.1"/>
    <property type="molecule type" value="Genomic_DNA"/>
</dbReference>
<sequence length="198" mass="21271">MRKILLLGMVMLGLGKAASAQLPSFNLGLKAGLNFAKLESDFASDENRLGYQAGLWARVGGGGFYVQPEAYLAGKGGEFKSENTEGAINAEGKVRFTTLDVPVLLGTKVGVGPVNVRFMAGPVVSFVLDKDLSGNDVLDAYRKDSYKDQNWGAQFGAGVDISKITLDLRYEAGLTDVSDSDVLKKQNLWQLSLGFKIL</sequence>
<feature type="signal peptide" evidence="1">
    <location>
        <begin position="1"/>
        <end position="20"/>
    </location>
</feature>
<dbReference type="SUPFAM" id="SSF56925">
    <property type="entry name" value="OMPA-like"/>
    <property type="match status" value="1"/>
</dbReference>
<keyword evidence="4" id="KW-1185">Reference proteome</keyword>
<evidence type="ECO:0000313" key="4">
    <source>
        <dbReference type="Proteomes" id="UP000238034"/>
    </source>
</evidence>
<dbReference type="RefSeq" id="WP_106292466.1">
    <property type="nucleotide sequence ID" value="NZ_PVTH01000003.1"/>
</dbReference>
<keyword evidence="1" id="KW-0732">Signal</keyword>
<dbReference type="InterPro" id="IPR025665">
    <property type="entry name" value="Beta-barrel_OMP_2"/>
</dbReference>
<dbReference type="AlphaFoldDB" id="A0A2T0U7J7"/>
<dbReference type="Proteomes" id="UP000238034">
    <property type="component" value="Unassembled WGS sequence"/>
</dbReference>
<proteinExistence type="predicted"/>
<evidence type="ECO:0000313" key="3">
    <source>
        <dbReference type="EMBL" id="PRY53887.1"/>
    </source>
</evidence>
<evidence type="ECO:0000256" key="1">
    <source>
        <dbReference type="SAM" id="SignalP"/>
    </source>
</evidence>
<dbReference type="InterPro" id="IPR011250">
    <property type="entry name" value="OMP/PagP_B-barrel"/>
</dbReference>
<name>A0A2T0U7J7_9SPHI</name>
<reference evidence="3 4" key="1">
    <citation type="submission" date="2018-03" db="EMBL/GenBank/DDBJ databases">
        <title>Genomic Encyclopedia of Type Strains, Phase III (KMG-III): the genomes of soil and plant-associated and newly described type strains.</title>
        <authorList>
            <person name="Whitman W."/>
        </authorList>
    </citation>
    <scope>NUCLEOTIDE SEQUENCE [LARGE SCALE GENOMIC DNA]</scope>
    <source>
        <strain evidence="3 4">CGMCC 1.9313</strain>
    </source>
</reference>
<feature type="domain" description="Outer membrane protein beta-barrel" evidence="2">
    <location>
        <begin position="20"/>
        <end position="178"/>
    </location>
</feature>
<organism evidence="3 4">
    <name type="scientific">Arcticibacter pallidicorallinus</name>
    <dbReference type="NCBI Taxonomy" id="1259464"/>
    <lineage>
        <taxon>Bacteria</taxon>
        <taxon>Pseudomonadati</taxon>
        <taxon>Bacteroidota</taxon>
        <taxon>Sphingobacteriia</taxon>
        <taxon>Sphingobacteriales</taxon>
        <taxon>Sphingobacteriaceae</taxon>
        <taxon>Arcticibacter</taxon>
    </lineage>
</organism>
<protein>
    <submittedName>
        <fullName evidence="3">Outer membrane protein with beta-barrel domain</fullName>
    </submittedName>
</protein>
<dbReference type="OrthoDB" id="753334at2"/>
<feature type="chain" id="PRO_5015715358" evidence="1">
    <location>
        <begin position="21"/>
        <end position="198"/>
    </location>
</feature>
<evidence type="ECO:0000259" key="2">
    <source>
        <dbReference type="Pfam" id="PF13568"/>
    </source>
</evidence>
<accession>A0A2T0U7J7</accession>
<dbReference type="Pfam" id="PF13568">
    <property type="entry name" value="OMP_b-brl_2"/>
    <property type="match status" value="1"/>
</dbReference>
<comment type="caution">
    <text evidence="3">The sequence shown here is derived from an EMBL/GenBank/DDBJ whole genome shotgun (WGS) entry which is preliminary data.</text>
</comment>
<gene>
    <name evidence="3" type="ORF">B0I27_103360</name>
</gene>